<organism evidence="3 4">
    <name type="scientific">Microdochium bolleyi</name>
    <dbReference type="NCBI Taxonomy" id="196109"/>
    <lineage>
        <taxon>Eukaryota</taxon>
        <taxon>Fungi</taxon>
        <taxon>Dikarya</taxon>
        <taxon>Ascomycota</taxon>
        <taxon>Pezizomycotina</taxon>
        <taxon>Sordariomycetes</taxon>
        <taxon>Xylariomycetidae</taxon>
        <taxon>Xylariales</taxon>
        <taxon>Microdochiaceae</taxon>
        <taxon>Microdochium</taxon>
    </lineage>
</organism>
<dbReference type="OrthoDB" id="5358884at2759"/>
<evidence type="ECO:0000313" key="3">
    <source>
        <dbReference type="EMBL" id="KXJ86363.1"/>
    </source>
</evidence>
<evidence type="ECO:0000256" key="1">
    <source>
        <dbReference type="SAM" id="MobiDB-lite"/>
    </source>
</evidence>
<keyword evidence="2" id="KW-1133">Transmembrane helix</keyword>
<dbReference type="Proteomes" id="UP000070501">
    <property type="component" value="Unassembled WGS sequence"/>
</dbReference>
<evidence type="ECO:0000313" key="4">
    <source>
        <dbReference type="Proteomes" id="UP000070501"/>
    </source>
</evidence>
<reference evidence="4" key="1">
    <citation type="submission" date="2016-02" db="EMBL/GenBank/DDBJ databases">
        <title>Draft genome sequence of Microdochium bolleyi, a fungal endophyte of beachgrass.</title>
        <authorList>
            <consortium name="DOE Joint Genome Institute"/>
            <person name="David A.S."/>
            <person name="May G."/>
            <person name="Haridas S."/>
            <person name="Lim J."/>
            <person name="Wang M."/>
            <person name="Labutti K."/>
            <person name="Lipzen A."/>
            <person name="Barry K."/>
            <person name="Grigoriev I.V."/>
        </authorList>
    </citation>
    <scope>NUCLEOTIDE SEQUENCE [LARGE SCALE GENOMIC DNA]</scope>
    <source>
        <strain evidence="4">J235TASD1</strain>
    </source>
</reference>
<dbReference type="EMBL" id="KQ964268">
    <property type="protein sequence ID" value="KXJ86363.1"/>
    <property type="molecule type" value="Genomic_DNA"/>
</dbReference>
<proteinExistence type="predicted"/>
<evidence type="ECO:0008006" key="5">
    <source>
        <dbReference type="Google" id="ProtNLM"/>
    </source>
</evidence>
<gene>
    <name evidence="3" type="ORF">Micbo1qcDRAFT_209058</name>
</gene>
<feature type="region of interest" description="Disordered" evidence="1">
    <location>
        <begin position="132"/>
        <end position="155"/>
    </location>
</feature>
<dbReference type="AlphaFoldDB" id="A0A136IN33"/>
<name>A0A136IN33_9PEZI</name>
<keyword evidence="2" id="KW-0472">Membrane</keyword>
<feature type="compositionally biased region" description="Polar residues" evidence="1">
    <location>
        <begin position="132"/>
        <end position="147"/>
    </location>
</feature>
<dbReference type="InParanoid" id="A0A136IN33"/>
<evidence type="ECO:0000256" key="2">
    <source>
        <dbReference type="SAM" id="Phobius"/>
    </source>
</evidence>
<keyword evidence="4" id="KW-1185">Reference proteome</keyword>
<keyword evidence="2" id="KW-0812">Transmembrane</keyword>
<sequence>MMEVVRPHVDLEVDPGTPIIINHKHNNSYSYDGNKRTASATSSSSSTTYHGVRFMPVPPGRPETISGLERWAPPSHRRGPQWLLPAVIGAVVAALLVGAAVGGGLGATLGSCRNDLRNTRSQLSALLLSTNPESSATGTTQQSSPACTGSGSSTSTTTNGLLVGYKVPVPAMVETLSMDCLALASREQASSQNEKFTVHCGKDMGSGSRRAEGGGTVKVADMASFVAYDFASCLDACSSVNIFAKRQKSANKCQAVTFRWDLASVYARNKANCWLKNATGTVDGAKGCDSCLMAVKVG</sequence>
<feature type="transmembrane region" description="Helical" evidence="2">
    <location>
        <begin position="82"/>
        <end position="107"/>
    </location>
</feature>
<dbReference type="STRING" id="196109.A0A136IN33"/>
<protein>
    <recommendedName>
        <fullName evidence="5">Apple domain-containing protein</fullName>
    </recommendedName>
</protein>
<accession>A0A136IN33</accession>